<keyword evidence="4" id="KW-1185">Reference proteome</keyword>
<sequence>MRIKLKSVRLEKGLKDVDSLAGKIGISASYYYKIEKGSRNPGIDLAKKIADELDHTVDDLFLNPDLDTSSNDVV</sequence>
<accession>A0ABY4H1N0</accession>
<dbReference type="PANTHER" id="PTHR46558">
    <property type="entry name" value="TRACRIPTIONAL REGULATORY PROTEIN-RELATED-RELATED"/>
    <property type="match status" value="1"/>
</dbReference>
<dbReference type="Gene3D" id="1.10.260.40">
    <property type="entry name" value="lambda repressor-like DNA-binding domains"/>
    <property type="match status" value="1"/>
</dbReference>
<name>A0ABY4H1N0_9BACI</name>
<dbReference type="SUPFAM" id="SSF47413">
    <property type="entry name" value="lambda repressor-like DNA-binding domains"/>
    <property type="match status" value="1"/>
</dbReference>
<keyword evidence="1" id="KW-0238">DNA-binding</keyword>
<evidence type="ECO:0000313" key="3">
    <source>
        <dbReference type="EMBL" id="UOQ94064.1"/>
    </source>
</evidence>
<dbReference type="PROSITE" id="PS50943">
    <property type="entry name" value="HTH_CROC1"/>
    <property type="match status" value="1"/>
</dbReference>
<dbReference type="InterPro" id="IPR001387">
    <property type="entry name" value="Cro/C1-type_HTH"/>
</dbReference>
<dbReference type="RefSeq" id="WP_244753673.1">
    <property type="nucleotide sequence ID" value="NZ_CP095074.1"/>
</dbReference>
<dbReference type="CDD" id="cd00093">
    <property type="entry name" value="HTH_XRE"/>
    <property type="match status" value="1"/>
</dbReference>
<protein>
    <submittedName>
        <fullName evidence="3">Helix-turn-helix domain-containing protein</fullName>
    </submittedName>
</protein>
<dbReference type="InterPro" id="IPR010982">
    <property type="entry name" value="Lambda_DNA-bd_dom_sf"/>
</dbReference>
<dbReference type="Proteomes" id="UP000831880">
    <property type="component" value="Chromosome"/>
</dbReference>
<dbReference type="PANTHER" id="PTHR46558:SF4">
    <property type="entry name" value="DNA-BIDING PHAGE PROTEIN"/>
    <property type="match status" value="1"/>
</dbReference>
<dbReference type="EMBL" id="CP095074">
    <property type="protein sequence ID" value="UOQ94064.1"/>
    <property type="molecule type" value="Genomic_DNA"/>
</dbReference>
<gene>
    <name evidence="3" type="ORF">MUO14_03585</name>
</gene>
<evidence type="ECO:0000256" key="1">
    <source>
        <dbReference type="ARBA" id="ARBA00023125"/>
    </source>
</evidence>
<evidence type="ECO:0000313" key="4">
    <source>
        <dbReference type="Proteomes" id="UP000831880"/>
    </source>
</evidence>
<proteinExistence type="predicted"/>
<feature type="domain" description="HTH cro/C1-type" evidence="2">
    <location>
        <begin position="5"/>
        <end position="60"/>
    </location>
</feature>
<evidence type="ECO:0000259" key="2">
    <source>
        <dbReference type="PROSITE" id="PS50943"/>
    </source>
</evidence>
<dbReference type="SMART" id="SM00530">
    <property type="entry name" value="HTH_XRE"/>
    <property type="match status" value="1"/>
</dbReference>
<organism evidence="3 4">
    <name type="scientific">Halobacillus shinanisalinarum</name>
    <dbReference type="NCBI Taxonomy" id="2932258"/>
    <lineage>
        <taxon>Bacteria</taxon>
        <taxon>Bacillati</taxon>
        <taxon>Bacillota</taxon>
        <taxon>Bacilli</taxon>
        <taxon>Bacillales</taxon>
        <taxon>Bacillaceae</taxon>
        <taxon>Halobacillus</taxon>
    </lineage>
</organism>
<reference evidence="3 4" key="1">
    <citation type="submission" date="2022-04" db="EMBL/GenBank/DDBJ databases">
        <title>Halobacillus sp. isolated from saltern.</title>
        <authorList>
            <person name="Won M."/>
            <person name="Lee C.-M."/>
            <person name="Woen H.-Y."/>
            <person name="Kwon S.-W."/>
        </authorList>
    </citation>
    <scope>NUCLEOTIDE SEQUENCE [LARGE SCALE GENOMIC DNA]</scope>
    <source>
        <strain evidence="3 4">SSTM10-2</strain>
    </source>
</reference>
<dbReference type="Pfam" id="PF01381">
    <property type="entry name" value="HTH_3"/>
    <property type="match status" value="1"/>
</dbReference>